<name>A0AAV9XI09_9PEZI</name>
<sequence>MGFPQFLSLFLLFTQVFSFEPSGSPADRHEQKRVVLLPIRTRDLYPNLYLNKRDGGLSALDPKDKLSLEFGAIISHSVLQRAQVTIYKPDDKHLLLALEDFDKLTNSVSCKSNEIALKFKTPEAVKYAAEKWQKTIQGGKSIYLITHPDHKTCHKNTKGMERTAFAIKGLKEDTGKLTITLTKQAATWKQVARNMDINFATLEKPRSASAGKQKQHVIKRNEIDGPKPYENRVAKVKREINARDTDEEQTLFNSLKQSVVQMFPEAALVPLDVGSSDRTKKIRIITSDNFKKDTEFFTADCVGCHAEGHLMVNTTAKVREGVRTVTDISVETKVKGRLGIELNVRGSLTYDFNIVNTFFKAAIPLSGIPGMAEVDPQFIPGPGFRAYGSFEGKIDFGFDFDVDIHQSFKIEGADENKKPDDPVTNKLDIKPFADASLVANATLEPYFRVGLGMGISVLDETASAGFFAGYQLIAPVTLGLSATTTEAGTCQGNGKASVFIDTKVIFQDGWRLGVKVKGGEMLEVLYKFFNLGFFETWHNIKEVRVFNKCVSLGEEFEKAKQFLSEQIKKVGATPRVKKPQNVKYRFTSRGLIAVPAYEG</sequence>
<dbReference type="InterPro" id="IPR055647">
    <property type="entry name" value="DUF7223"/>
</dbReference>
<keyword evidence="1" id="KW-0732">Signal</keyword>
<protein>
    <submittedName>
        <fullName evidence="4">Uncharacterized protein</fullName>
    </submittedName>
</protein>
<comment type="caution">
    <text evidence="4">The sequence shown here is derived from an EMBL/GenBank/DDBJ whole genome shotgun (WGS) entry which is preliminary data.</text>
</comment>
<dbReference type="Proteomes" id="UP001365542">
    <property type="component" value="Unassembled WGS sequence"/>
</dbReference>
<evidence type="ECO:0000256" key="1">
    <source>
        <dbReference type="SAM" id="SignalP"/>
    </source>
</evidence>
<accession>A0AAV9XI09</accession>
<dbReference type="EMBL" id="JAVHJO010000003">
    <property type="protein sequence ID" value="KAK6541750.1"/>
    <property type="molecule type" value="Genomic_DNA"/>
</dbReference>
<evidence type="ECO:0000313" key="5">
    <source>
        <dbReference type="Proteomes" id="UP001365542"/>
    </source>
</evidence>
<dbReference type="Pfam" id="PF22974">
    <property type="entry name" value="DUF7029"/>
    <property type="match status" value="1"/>
</dbReference>
<keyword evidence="5" id="KW-1185">Reference proteome</keyword>
<reference evidence="4 5" key="1">
    <citation type="submission" date="2019-10" db="EMBL/GenBank/DDBJ databases">
        <authorList>
            <person name="Palmer J.M."/>
        </authorList>
    </citation>
    <scope>NUCLEOTIDE SEQUENCE [LARGE SCALE GENOMIC DNA]</scope>
    <source>
        <strain evidence="4 5">TWF694</strain>
    </source>
</reference>
<feature type="domain" description="DUF7029" evidence="2">
    <location>
        <begin position="89"/>
        <end position="196"/>
    </location>
</feature>
<feature type="signal peptide" evidence="1">
    <location>
        <begin position="1"/>
        <end position="18"/>
    </location>
</feature>
<gene>
    <name evidence="4" type="ORF">TWF694_007539</name>
</gene>
<proteinExistence type="predicted"/>
<organism evidence="4 5">
    <name type="scientific">Orbilia ellipsospora</name>
    <dbReference type="NCBI Taxonomy" id="2528407"/>
    <lineage>
        <taxon>Eukaryota</taxon>
        <taxon>Fungi</taxon>
        <taxon>Dikarya</taxon>
        <taxon>Ascomycota</taxon>
        <taxon>Pezizomycotina</taxon>
        <taxon>Orbiliomycetes</taxon>
        <taxon>Orbiliales</taxon>
        <taxon>Orbiliaceae</taxon>
        <taxon>Orbilia</taxon>
    </lineage>
</organism>
<dbReference type="InterPro" id="IPR054293">
    <property type="entry name" value="DUF7029"/>
</dbReference>
<feature type="domain" description="DUF7223" evidence="3">
    <location>
        <begin position="299"/>
        <end position="504"/>
    </location>
</feature>
<evidence type="ECO:0000259" key="3">
    <source>
        <dbReference type="Pfam" id="PF23865"/>
    </source>
</evidence>
<feature type="chain" id="PRO_5043575394" evidence="1">
    <location>
        <begin position="19"/>
        <end position="599"/>
    </location>
</feature>
<dbReference type="Pfam" id="PF23865">
    <property type="entry name" value="DUF7223"/>
    <property type="match status" value="1"/>
</dbReference>
<dbReference type="AlphaFoldDB" id="A0AAV9XI09"/>
<evidence type="ECO:0000259" key="2">
    <source>
        <dbReference type="Pfam" id="PF22974"/>
    </source>
</evidence>
<evidence type="ECO:0000313" key="4">
    <source>
        <dbReference type="EMBL" id="KAK6541750.1"/>
    </source>
</evidence>